<evidence type="ECO:0000256" key="5">
    <source>
        <dbReference type="ARBA" id="ARBA00022989"/>
    </source>
</evidence>
<dbReference type="AlphaFoldDB" id="A0A8D0SY75"/>
<dbReference type="GO" id="GO:0016020">
    <property type="term" value="C:membrane"/>
    <property type="evidence" value="ECO:0007669"/>
    <property type="project" value="UniProtKB-SubCell"/>
</dbReference>
<comment type="subcellular location">
    <subcellularLocation>
        <location evidence="1">Membrane</location>
        <topology evidence="1">Multi-pass membrane protein</topology>
    </subcellularLocation>
</comment>
<keyword evidence="2" id="KW-0716">Sensory transduction</keyword>
<evidence type="ECO:0000256" key="8">
    <source>
        <dbReference type="SAM" id="Phobius"/>
    </source>
</evidence>
<dbReference type="GO" id="GO:0004984">
    <property type="term" value="F:olfactory receptor activity"/>
    <property type="evidence" value="ECO:0007669"/>
    <property type="project" value="InterPro"/>
</dbReference>
<feature type="domain" description="G-protein coupled receptors family 1 profile" evidence="9">
    <location>
        <begin position="43"/>
        <end position="140"/>
    </location>
</feature>
<dbReference type="SUPFAM" id="SSF81321">
    <property type="entry name" value="Family A G protein-coupled receptor-like"/>
    <property type="match status" value="1"/>
</dbReference>
<keyword evidence="5 8" id="KW-1133">Transmembrane helix</keyword>
<dbReference type="Proteomes" id="UP000694727">
    <property type="component" value="Unplaced"/>
</dbReference>
<evidence type="ECO:0000256" key="3">
    <source>
        <dbReference type="ARBA" id="ARBA00022692"/>
    </source>
</evidence>
<proteinExistence type="predicted"/>
<dbReference type="InterPro" id="IPR017452">
    <property type="entry name" value="GPCR_Rhodpsn_7TM"/>
</dbReference>
<dbReference type="GO" id="GO:0007186">
    <property type="term" value="P:G protein-coupled receptor signaling pathway"/>
    <property type="evidence" value="ECO:0007669"/>
    <property type="project" value="InterPro"/>
</dbReference>
<dbReference type="Gene3D" id="1.20.1070.10">
    <property type="entry name" value="Rhodopsin 7-helix transmembrane proteins"/>
    <property type="match status" value="1"/>
</dbReference>
<dbReference type="PANTHER" id="PTHR26450">
    <property type="entry name" value="OLFACTORY RECEPTOR 56B1-RELATED"/>
    <property type="match status" value="1"/>
</dbReference>
<reference evidence="10" key="1">
    <citation type="submission" date="2025-08" db="UniProtKB">
        <authorList>
            <consortium name="Ensembl"/>
        </authorList>
    </citation>
    <scope>IDENTIFICATION</scope>
</reference>
<protein>
    <recommendedName>
        <fullName evidence="9">G-protein coupled receptors family 1 profile domain-containing protein</fullName>
    </recommendedName>
</protein>
<dbReference type="PANTHER" id="PTHR26450:SF146">
    <property type="entry name" value="OLFACTORY RECEPTOR"/>
    <property type="match status" value="1"/>
</dbReference>
<evidence type="ECO:0000313" key="11">
    <source>
        <dbReference type="Proteomes" id="UP000694727"/>
    </source>
</evidence>
<evidence type="ECO:0000313" key="10">
    <source>
        <dbReference type="Ensembl" id="ENSSSCP00025037592.1"/>
    </source>
</evidence>
<dbReference type="InterPro" id="IPR050402">
    <property type="entry name" value="OR51/52/56-like"/>
</dbReference>
<evidence type="ECO:0000256" key="7">
    <source>
        <dbReference type="ARBA" id="ARBA00023224"/>
    </source>
</evidence>
<dbReference type="Pfam" id="PF13853">
    <property type="entry name" value="7tm_4"/>
    <property type="match status" value="1"/>
</dbReference>
<evidence type="ECO:0000256" key="4">
    <source>
        <dbReference type="ARBA" id="ARBA00022725"/>
    </source>
</evidence>
<keyword evidence="7" id="KW-0807">Transducer</keyword>
<dbReference type="Ensembl" id="ENSSSCT00025086376.1">
    <property type="protein sequence ID" value="ENSSSCP00025037592.1"/>
    <property type="gene ID" value="ENSSSCG00025063102.1"/>
</dbReference>
<dbReference type="PROSITE" id="PS50262">
    <property type="entry name" value="G_PROTEIN_RECEP_F1_2"/>
    <property type="match status" value="1"/>
</dbReference>
<keyword evidence="4" id="KW-0552">Olfaction</keyword>
<sequence length="178" mass="19118">MAPINMSYLDPQTVTLIGMPGLKQVQFWIGFPFFAVCLGALWGNSTLLITIPTERSLHQLRYVFLALLAATDPGLCAATAPKMLALFWFGSCTTAFDACLAQLFCIHTLQGVASGILMAMAFGHCVAVCDPLRRTSILTPSILSRLSGHPSYSAGQPAARSHHKAAPLPLHGQRPLVL</sequence>
<evidence type="ECO:0000256" key="1">
    <source>
        <dbReference type="ARBA" id="ARBA00004141"/>
    </source>
</evidence>
<evidence type="ECO:0000259" key="9">
    <source>
        <dbReference type="PROSITE" id="PS50262"/>
    </source>
</evidence>
<name>A0A8D0SY75_PIG</name>
<feature type="transmembrane region" description="Helical" evidence="8">
    <location>
        <begin position="27"/>
        <end position="50"/>
    </location>
</feature>
<organism evidence="10 11">
    <name type="scientific">Sus scrofa</name>
    <name type="common">Pig</name>
    <dbReference type="NCBI Taxonomy" id="9823"/>
    <lineage>
        <taxon>Eukaryota</taxon>
        <taxon>Metazoa</taxon>
        <taxon>Chordata</taxon>
        <taxon>Craniata</taxon>
        <taxon>Vertebrata</taxon>
        <taxon>Euteleostomi</taxon>
        <taxon>Mammalia</taxon>
        <taxon>Eutheria</taxon>
        <taxon>Laurasiatheria</taxon>
        <taxon>Artiodactyla</taxon>
        <taxon>Suina</taxon>
        <taxon>Suidae</taxon>
        <taxon>Sus</taxon>
    </lineage>
</organism>
<keyword evidence="6 8" id="KW-0472">Membrane</keyword>
<evidence type="ECO:0000256" key="6">
    <source>
        <dbReference type="ARBA" id="ARBA00023136"/>
    </source>
</evidence>
<accession>A0A8D0SY75</accession>
<dbReference type="InterPro" id="IPR000725">
    <property type="entry name" value="Olfact_rcpt"/>
</dbReference>
<keyword evidence="3 8" id="KW-0812">Transmembrane</keyword>
<evidence type="ECO:0000256" key="2">
    <source>
        <dbReference type="ARBA" id="ARBA00022606"/>
    </source>
</evidence>
<feature type="transmembrane region" description="Helical" evidence="8">
    <location>
        <begin position="62"/>
        <end position="80"/>
    </location>
</feature>